<dbReference type="InterPro" id="IPR013103">
    <property type="entry name" value="RVT_2"/>
</dbReference>
<reference evidence="6" key="1">
    <citation type="journal article" date="2019" name="Sci. Rep.">
        <title>Draft genome of Tanacetum cinerariifolium, the natural source of mosquito coil.</title>
        <authorList>
            <person name="Yamashiro T."/>
            <person name="Shiraishi A."/>
            <person name="Satake H."/>
            <person name="Nakayama K."/>
        </authorList>
    </citation>
    <scope>NUCLEOTIDE SEQUENCE</scope>
</reference>
<evidence type="ECO:0000256" key="2">
    <source>
        <dbReference type="ARBA" id="ARBA00022723"/>
    </source>
</evidence>
<accession>A0A6L2J263</accession>
<feature type="compositionally biased region" description="Basic and acidic residues" evidence="4">
    <location>
        <begin position="963"/>
        <end position="974"/>
    </location>
</feature>
<proteinExistence type="predicted"/>
<dbReference type="InterPro" id="IPR039537">
    <property type="entry name" value="Retrotran_Ty1/copia-like"/>
</dbReference>
<name>A0A6L2J263_TANCI</name>
<dbReference type="PROSITE" id="PS50994">
    <property type="entry name" value="INTEGRASE"/>
    <property type="match status" value="1"/>
</dbReference>
<evidence type="ECO:0000256" key="1">
    <source>
        <dbReference type="ARBA" id="ARBA00022670"/>
    </source>
</evidence>
<dbReference type="PANTHER" id="PTHR42648:SF32">
    <property type="entry name" value="RIBONUCLEASE H-LIKE DOMAIN, GAG-PRE-INTEGRASE DOMAIN PROTEIN-RELATED"/>
    <property type="match status" value="1"/>
</dbReference>
<dbReference type="InterPro" id="IPR025724">
    <property type="entry name" value="GAG-pre-integrase_dom"/>
</dbReference>
<dbReference type="InterPro" id="IPR012337">
    <property type="entry name" value="RNaseH-like_sf"/>
</dbReference>
<sequence length="1103" mass="124733">MRVNHQNFANFRRNFSPTAVLTKSGIVPISTARQSSSRAATPISAARPINTAASKPIVNVDPQDALKDTNIFDSGCSRYMTGYKSYLTDYQENDGGFVAFAGSSKGGKITGKGKIRTGKLDFEHLYFVKELKFNLFSFSQMCGKKNSVLFTKTECLILSLDFKLHDATNDESNLWHRRLGHINFKTMYKLVQGNLVRGLSLKIFKNDHTCVACQKGRQHKASSKKDETSGILKDFIARIENQLNHKVKIIKYDNSTEFKNYEMNQFRRIKGIKREFSNAKTPQQNGVTERKNRTFIEAARTIVLVTKPHNKTPYELLIGRTPIISFMRPFGCPVTIINTLDHLGEFDGKVDEGFLVGYATNSKAFRVYNSKTRKVDEKLHVNFLENNTNIAGSGPEWLFDIDSLTKLMYYQLVSTRNRTNGNTGLEIHSDAGQVGKEKMPDQEYILLPLLNTSLDVPSSHEEVESLPKDDAGKKSTAEPTCVEGSKTDHLGSLDHQMKSTYDLENTKVLAILILLVQLSSFSPLAALDDFSKMPNLEDIIIFDDAYDDRDEGTETDYNNLETMELKKVTQALADKSWVEAMQEEHLQFKLLNVWTLVDLPPRKIAIGTKWVYRNKRDQRGIVVRNKARLVAQGHRQEEGIDYDEVFAPVARIEAISQPLGFVDPEFPDRVYKVEKALYALYQAPKACVKSASTPIETHKPLSKDATGTYIKIHVDNESAICVVKNPVYHSKTKHIDIRHHFIRDYYEKRLIEMVKIHTDYNVVDLLTKAFNVTRMGCKSGQVMKIGLELKWYLINDGYADLVQHAGQTTTGKEFSNPLMAGSLPKTISAKFVDQHNMAAYLEKSDDNRDFPQIVDFLSSCSITYALTVSLTPYASYIKQFWNIASSKTINFVKQTHAIVDGKAVVISESSVRSDLLFEDEDGNGYSWQSQRQDTMRGTSNQTRSDRVFEQPSEPSLPKGHTSRSREGRMEHPFELTDSVPSTPHDSPFTGGYTPRSDEGRLKLEELMVLCTTLANRVTTLENKLSTTKAVYHKDSPKQGRMIEELDKDKDVNLVSEQGEVQETVETFKDDDDATVAETLLNIRRSSTKDKGKGLCKRLSYQRI</sequence>
<keyword evidence="1" id="KW-0645">Protease</keyword>
<dbReference type="EMBL" id="BKCJ010000198">
    <property type="protein sequence ID" value="GEU30886.1"/>
    <property type="molecule type" value="Genomic_DNA"/>
</dbReference>
<dbReference type="GO" id="GO:0046872">
    <property type="term" value="F:metal ion binding"/>
    <property type="evidence" value="ECO:0007669"/>
    <property type="project" value="UniProtKB-KW"/>
</dbReference>
<dbReference type="GO" id="GO:0008233">
    <property type="term" value="F:peptidase activity"/>
    <property type="evidence" value="ECO:0007669"/>
    <property type="project" value="UniProtKB-KW"/>
</dbReference>
<feature type="region of interest" description="Disordered" evidence="4">
    <location>
        <begin position="458"/>
        <end position="488"/>
    </location>
</feature>
<feature type="compositionally biased region" description="Basic and acidic residues" evidence="4">
    <location>
        <begin position="458"/>
        <end position="476"/>
    </location>
</feature>
<dbReference type="GO" id="GO:0003676">
    <property type="term" value="F:nucleic acid binding"/>
    <property type="evidence" value="ECO:0007669"/>
    <property type="project" value="InterPro"/>
</dbReference>
<protein>
    <recommendedName>
        <fullName evidence="5">Integrase catalytic domain-containing protein</fullName>
    </recommendedName>
</protein>
<organism evidence="6">
    <name type="scientific">Tanacetum cinerariifolium</name>
    <name type="common">Dalmatian daisy</name>
    <name type="synonym">Chrysanthemum cinerariifolium</name>
    <dbReference type="NCBI Taxonomy" id="118510"/>
    <lineage>
        <taxon>Eukaryota</taxon>
        <taxon>Viridiplantae</taxon>
        <taxon>Streptophyta</taxon>
        <taxon>Embryophyta</taxon>
        <taxon>Tracheophyta</taxon>
        <taxon>Spermatophyta</taxon>
        <taxon>Magnoliopsida</taxon>
        <taxon>eudicotyledons</taxon>
        <taxon>Gunneridae</taxon>
        <taxon>Pentapetalae</taxon>
        <taxon>asterids</taxon>
        <taxon>campanulids</taxon>
        <taxon>Asterales</taxon>
        <taxon>Asteraceae</taxon>
        <taxon>Asteroideae</taxon>
        <taxon>Anthemideae</taxon>
        <taxon>Anthemidinae</taxon>
        <taxon>Tanacetum</taxon>
    </lineage>
</organism>
<feature type="domain" description="Integrase catalytic" evidence="5">
    <location>
        <begin position="248"/>
        <end position="318"/>
    </location>
</feature>
<dbReference type="Pfam" id="PF25597">
    <property type="entry name" value="SH3_retrovirus"/>
    <property type="match status" value="1"/>
</dbReference>
<evidence type="ECO:0000256" key="3">
    <source>
        <dbReference type="ARBA" id="ARBA00022801"/>
    </source>
</evidence>
<dbReference type="Pfam" id="PF07727">
    <property type="entry name" value="RVT_2"/>
    <property type="match status" value="1"/>
</dbReference>
<dbReference type="SUPFAM" id="SSF53098">
    <property type="entry name" value="Ribonuclease H-like"/>
    <property type="match status" value="1"/>
</dbReference>
<evidence type="ECO:0000313" key="6">
    <source>
        <dbReference type="EMBL" id="GEU30886.1"/>
    </source>
</evidence>
<feature type="compositionally biased region" description="Polar residues" evidence="4">
    <location>
        <begin position="925"/>
        <end position="942"/>
    </location>
</feature>
<dbReference type="GO" id="GO:0006508">
    <property type="term" value="P:proteolysis"/>
    <property type="evidence" value="ECO:0007669"/>
    <property type="project" value="UniProtKB-KW"/>
</dbReference>
<dbReference type="Gene3D" id="3.30.420.10">
    <property type="entry name" value="Ribonuclease H-like superfamily/Ribonuclease H"/>
    <property type="match status" value="1"/>
</dbReference>
<dbReference type="GO" id="GO:0015074">
    <property type="term" value="P:DNA integration"/>
    <property type="evidence" value="ECO:0007669"/>
    <property type="project" value="InterPro"/>
</dbReference>
<evidence type="ECO:0000256" key="4">
    <source>
        <dbReference type="SAM" id="MobiDB-lite"/>
    </source>
</evidence>
<dbReference type="PANTHER" id="PTHR42648">
    <property type="entry name" value="TRANSPOSASE, PUTATIVE-RELATED"/>
    <property type="match status" value="1"/>
</dbReference>
<dbReference type="InterPro" id="IPR057670">
    <property type="entry name" value="SH3_retrovirus"/>
</dbReference>
<dbReference type="InterPro" id="IPR036397">
    <property type="entry name" value="RNaseH_sf"/>
</dbReference>
<feature type="region of interest" description="Disordered" evidence="4">
    <location>
        <begin position="922"/>
        <end position="997"/>
    </location>
</feature>
<evidence type="ECO:0000259" key="5">
    <source>
        <dbReference type="PROSITE" id="PS50994"/>
    </source>
</evidence>
<dbReference type="InterPro" id="IPR001584">
    <property type="entry name" value="Integrase_cat-core"/>
</dbReference>
<dbReference type="CDD" id="cd09272">
    <property type="entry name" value="RNase_HI_RT_Ty1"/>
    <property type="match status" value="1"/>
</dbReference>
<dbReference type="AlphaFoldDB" id="A0A6L2J263"/>
<keyword evidence="2" id="KW-0479">Metal-binding</keyword>
<comment type="caution">
    <text evidence="6">The sequence shown here is derived from an EMBL/GenBank/DDBJ whole genome shotgun (WGS) entry which is preliminary data.</text>
</comment>
<dbReference type="InterPro" id="IPR054722">
    <property type="entry name" value="PolX-like_BBD"/>
</dbReference>
<dbReference type="Pfam" id="PF13976">
    <property type="entry name" value="gag_pre-integrs"/>
    <property type="match status" value="1"/>
</dbReference>
<dbReference type="Pfam" id="PF22936">
    <property type="entry name" value="Pol_BBD"/>
    <property type="match status" value="1"/>
</dbReference>
<keyword evidence="3" id="KW-0378">Hydrolase</keyword>
<gene>
    <name evidence="6" type="ORF">Tci_002864</name>
</gene>